<evidence type="ECO:0000313" key="3">
    <source>
        <dbReference type="EMBL" id="PMD27350.1"/>
    </source>
</evidence>
<feature type="compositionally biased region" description="Polar residues" evidence="1">
    <location>
        <begin position="617"/>
        <end position="627"/>
    </location>
</feature>
<proteinExistence type="predicted"/>
<evidence type="ECO:0000313" key="4">
    <source>
        <dbReference type="Proteomes" id="UP000235672"/>
    </source>
</evidence>
<feature type="compositionally biased region" description="Polar residues" evidence="1">
    <location>
        <begin position="445"/>
        <end position="463"/>
    </location>
</feature>
<feature type="region of interest" description="Disordered" evidence="1">
    <location>
        <begin position="501"/>
        <end position="548"/>
    </location>
</feature>
<dbReference type="Proteomes" id="UP000235672">
    <property type="component" value="Unassembled WGS sequence"/>
</dbReference>
<protein>
    <submittedName>
        <fullName evidence="3">Uncharacterized protein</fullName>
    </submittedName>
</protein>
<keyword evidence="2" id="KW-0472">Membrane</keyword>
<feature type="region of interest" description="Disordered" evidence="1">
    <location>
        <begin position="422"/>
        <end position="474"/>
    </location>
</feature>
<feature type="transmembrane region" description="Helical" evidence="2">
    <location>
        <begin position="85"/>
        <end position="109"/>
    </location>
</feature>
<feature type="region of interest" description="Disordered" evidence="1">
    <location>
        <begin position="592"/>
        <end position="745"/>
    </location>
</feature>
<keyword evidence="2" id="KW-0812">Transmembrane</keyword>
<evidence type="ECO:0000256" key="2">
    <source>
        <dbReference type="SAM" id="Phobius"/>
    </source>
</evidence>
<dbReference type="EMBL" id="KZ613466">
    <property type="protein sequence ID" value="PMD27350.1"/>
    <property type="molecule type" value="Genomic_DNA"/>
</dbReference>
<feature type="compositionally biased region" description="Polar residues" evidence="1">
    <location>
        <begin position="502"/>
        <end position="530"/>
    </location>
</feature>
<keyword evidence="2" id="KW-1133">Transmembrane helix</keyword>
<organism evidence="3 4">
    <name type="scientific">Hyaloscypha hepaticicola</name>
    <dbReference type="NCBI Taxonomy" id="2082293"/>
    <lineage>
        <taxon>Eukaryota</taxon>
        <taxon>Fungi</taxon>
        <taxon>Dikarya</taxon>
        <taxon>Ascomycota</taxon>
        <taxon>Pezizomycotina</taxon>
        <taxon>Leotiomycetes</taxon>
        <taxon>Helotiales</taxon>
        <taxon>Hyaloscyphaceae</taxon>
        <taxon>Hyaloscypha</taxon>
    </lineage>
</organism>
<sequence length="829" mass="91616">MEQHRECGRKGNMFRDTSNFDLHVSVFAICYYNYGLPELDQLLHSSKGLDAIDDNFNKALRLFDDPVDRCPQNRRQKESEEPRDLILGSPLSLVLQAVLGAGLSAYFLVRKSKRASMPSALRSLIILGVHAANSPTRYLAKSHLSSWPLCYISKFSIAGLLQIYEAFALHNFGYNSNQDSERLHQLVKAVLRSLTSTCRHSSKSSVAMNNPIDEYYPSGWWDEYHFMGFDPRDLNSMEYDREVSGLGGFDPQDPNSMEYDGEASGLGAEPLAQPKAVETSPAAELVTRMEIATAGSFENDLHNAGKAESELIQQDYQHDDEQQSKLTEDEIKAPFDFWNSELGYDPLSADLTPEQEAMEKIRTRDAALDIYGRTVLEGDLNKEWYDVDLSPIDNLEIFPDFNFTDREFQEVLDTSFGKTLEQRSMVTEGSSSNQHPQKRPKMSTKVLQAQATLQPSGSTTSKIPSFEDTDNREVVYQRKRKEQAERRNGNKTTKNVFEAVARSQNPASSLNAASPVPQSARWSWDNSSTFRPIAPRPSPQSSFEDGFNTPRVSQALTSQGYHPSSLAPRGHQRQKSNQSNLLFAGPVQPSFAPAYGAGSPQGNQGTPSYSPFGAGSPQGNQGTPTHPRSSRTSCSRRRGKMAGQTTPAQTPVTPTTPTAPTPEGLASLPRRPPGPLPNFTDPPIRQPTTPTTPTPEGLASLPRRPPGPLPNFTGPPIRQPNFGLQSPAPGGLASLPRPPTTSREFATSTFPTQLERDEGIELLKDVGSIEENRYKVWRESHPRLKEMKVVIDLDPESMTVELEGPIGSNVRGALSSLFEGQYPVSARLG</sequence>
<feature type="compositionally biased region" description="Low complexity" evidence="1">
    <location>
        <begin position="681"/>
        <end position="695"/>
    </location>
</feature>
<evidence type="ECO:0000256" key="1">
    <source>
        <dbReference type="SAM" id="MobiDB-lite"/>
    </source>
</evidence>
<dbReference type="AlphaFoldDB" id="A0A2J6QM70"/>
<dbReference type="OrthoDB" id="10618387at2759"/>
<name>A0A2J6QM70_9HELO</name>
<gene>
    <name evidence="3" type="ORF">NA56DRAFT_743675</name>
</gene>
<feature type="compositionally biased region" description="Low complexity" evidence="1">
    <location>
        <begin position="644"/>
        <end position="662"/>
    </location>
</feature>
<feature type="compositionally biased region" description="Polar residues" evidence="1">
    <location>
        <begin position="422"/>
        <end position="435"/>
    </location>
</feature>
<accession>A0A2J6QM70</accession>
<feature type="compositionally biased region" description="Polar residues" evidence="1">
    <location>
        <begin position="600"/>
        <end position="609"/>
    </location>
</feature>
<reference evidence="3 4" key="1">
    <citation type="submission" date="2016-05" db="EMBL/GenBank/DDBJ databases">
        <title>A degradative enzymes factory behind the ericoid mycorrhizal symbiosis.</title>
        <authorList>
            <consortium name="DOE Joint Genome Institute"/>
            <person name="Martino E."/>
            <person name="Morin E."/>
            <person name="Grelet G."/>
            <person name="Kuo A."/>
            <person name="Kohler A."/>
            <person name="Daghino S."/>
            <person name="Barry K."/>
            <person name="Choi C."/>
            <person name="Cichocki N."/>
            <person name="Clum A."/>
            <person name="Copeland A."/>
            <person name="Hainaut M."/>
            <person name="Haridas S."/>
            <person name="Labutti K."/>
            <person name="Lindquist E."/>
            <person name="Lipzen A."/>
            <person name="Khouja H.-R."/>
            <person name="Murat C."/>
            <person name="Ohm R."/>
            <person name="Olson A."/>
            <person name="Spatafora J."/>
            <person name="Veneault-Fourrey C."/>
            <person name="Henrissat B."/>
            <person name="Grigoriev I."/>
            <person name="Martin F."/>
            <person name="Perotto S."/>
        </authorList>
    </citation>
    <scope>NUCLEOTIDE SEQUENCE [LARGE SCALE GENOMIC DNA]</scope>
    <source>
        <strain evidence="3 4">UAMH 7357</strain>
    </source>
</reference>
<keyword evidence="4" id="KW-1185">Reference proteome</keyword>